<protein>
    <submittedName>
        <fullName evidence="1">Uncharacterized protein</fullName>
    </submittedName>
</protein>
<evidence type="ECO:0000313" key="1">
    <source>
        <dbReference type="EMBL" id="GMH11810.1"/>
    </source>
</evidence>
<proteinExistence type="predicted"/>
<comment type="caution">
    <text evidence="1">The sequence shown here is derived from an EMBL/GenBank/DDBJ whole genome shotgun (WGS) entry which is preliminary data.</text>
</comment>
<evidence type="ECO:0000313" key="2">
    <source>
        <dbReference type="Proteomes" id="UP001279734"/>
    </source>
</evidence>
<name>A0AAD3SHV4_NEPGR</name>
<dbReference type="EMBL" id="BSYO01000011">
    <property type="protein sequence ID" value="GMH11810.1"/>
    <property type="molecule type" value="Genomic_DNA"/>
</dbReference>
<organism evidence="1 2">
    <name type="scientific">Nepenthes gracilis</name>
    <name type="common">Slender pitcher plant</name>
    <dbReference type="NCBI Taxonomy" id="150966"/>
    <lineage>
        <taxon>Eukaryota</taxon>
        <taxon>Viridiplantae</taxon>
        <taxon>Streptophyta</taxon>
        <taxon>Embryophyta</taxon>
        <taxon>Tracheophyta</taxon>
        <taxon>Spermatophyta</taxon>
        <taxon>Magnoliopsida</taxon>
        <taxon>eudicotyledons</taxon>
        <taxon>Gunneridae</taxon>
        <taxon>Pentapetalae</taxon>
        <taxon>Caryophyllales</taxon>
        <taxon>Nepenthaceae</taxon>
        <taxon>Nepenthes</taxon>
    </lineage>
</organism>
<accession>A0AAD3SHV4</accession>
<sequence>MSMVPSKAMFSSFEPHSVPLEQSRSVACLRGAAWHYGFGPVGSVVDDGIQNADFDCRISAGAEFAEFRICSCDPWI</sequence>
<dbReference type="AlphaFoldDB" id="A0AAD3SHV4"/>
<reference evidence="1" key="1">
    <citation type="submission" date="2023-05" db="EMBL/GenBank/DDBJ databases">
        <title>Nepenthes gracilis genome sequencing.</title>
        <authorList>
            <person name="Fukushima K."/>
        </authorList>
    </citation>
    <scope>NUCLEOTIDE SEQUENCE</scope>
    <source>
        <strain evidence="1">SING2019-196</strain>
    </source>
</reference>
<keyword evidence="2" id="KW-1185">Reference proteome</keyword>
<gene>
    <name evidence="1" type="ORF">Nepgr_013651</name>
</gene>
<dbReference type="Proteomes" id="UP001279734">
    <property type="component" value="Unassembled WGS sequence"/>
</dbReference>